<comment type="catalytic activity">
    <reaction evidence="6 7">
        <text>carbamoyl phosphate + L-aspartate = N-carbamoyl-L-aspartate + phosphate + H(+)</text>
        <dbReference type="Rhea" id="RHEA:20013"/>
        <dbReference type="ChEBI" id="CHEBI:15378"/>
        <dbReference type="ChEBI" id="CHEBI:29991"/>
        <dbReference type="ChEBI" id="CHEBI:32814"/>
        <dbReference type="ChEBI" id="CHEBI:43474"/>
        <dbReference type="ChEBI" id="CHEBI:58228"/>
        <dbReference type="EC" id="2.1.3.2"/>
    </reaction>
</comment>
<evidence type="ECO:0000313" key="11">
    <source>
        <dbReference type="Proteomes" id="UP001597249"/>
    </source>
</evidence>
<dbReference type="NCBIfam" id="TIGR00670">
    <property type="entry name" value="asp_carb_tr"/>
    <property type="match status" value="1"/>
</dbReference>
<feature type="binding site" evidence="7">
    <location>
        <position position="165"/>
    </location>
    <ligand>
        <name>L-aspartate</name>
        <dbReference type="ChEBI" id="CHEBI:29991"/>
    </ligand>
</feature>
<name>A0ABW4B6Q7_9LACO</name>
<dbReference type="EC" id="2.1.3.2" evidence="7"/>
<dbReference type="RefSeq" id="WP_125584453.1">
    <property type="nucleotide sequence ID" value="NZ_JBHTMO010000001.1"/>
</dbReference>
<comment type="caution">
    <text evidence="10">The sequence shown here is derived from an EMBL/GenBank/DDBJ whole genome shotgun (WGS) entry which is preliminary data.</text>
</comment>
<feature type="binding site" evidence="7">
    <location>
        <position position="260"/>
    </location>
    <ligand>
        <name>carbamoyl phosphate</name>
        <dbReference type="ChEBI" id="CHEBI:58228"/>
    </ligand>
</feature>
<feature type="binding site" evidence="7">
    <location>
        <position position="217"/>
    </location>
    <ligand>
        <name>L-aspartate</name>
        <dbReference type="ChEBI" id="CHEBI:29991"/>
    </ligand>
</feature>
<dbReference type="NCBIfam" id="NF002032">
    <property type="entry name" value="PRK00856.1"/>
    <property type="match status" value="1"/>
</dbReference>
<evidence type="ECO:0000256" key="1">
    <source>
        <dbReference type="ARBA" id="ARBA00004852"/>
    </source>
</evidence>
<comment type="subunit">
    <text evidence="7">Heterododecamer (2C3:3R2) of six catalytic PyrB chains organized as two trimers (C3), and six regulatory PyrI chains organized as three dimers (R2).</text>
</comment>
<dbReference type="SUPFAM" id="SSF53671">
    <property type="entry name" value="Aspartate/ornithine carbamoyltransferase"/>
    <property type="match status" value="1"/>
</dbReference>
<evidence type="ECO:0000256" key="7">
    <source>
        <dbReference type="HAMAP-Rule" id="MF_00001"/>
    </source>
</evidence>
<dbReference type="PANTHER" id="PTHR45753:SF6">
    <property type="entry name" value="ASPARTATE CARBAMOYLTRANSFERASE"/>
    <property type="match status" value="1"/>
</dbReference>
<evidence type="ECO:0000256" key="4">
    <source>
        <dbReference type="ARBA" id="ARBA00022975"/>
    </source>
</evidence>
<evidence type="ECO:0000259" key="8">
    <source>
        <dbReference type="Pfam" id="PF00185"/>
    </source>
</evidence>
<evidence type="ECO:0000256" key="2">
    <source>
        <dbReference type="ARBA" id="ARBA00008896"/>
    </source>
</evidence>
<evidence type="ECO:0000256" key="3">
    <source>
        <dbReference type="ARBA" id="ARBA00022679"/>
    </source>
</evidence>
<evidence type="ECO:0000313" key="10">
    <source>
        <dbReference type="EMBL" id="MFD1391993.1"/>
    </source>
</evidence>
<dbReference type="PANTHER" id="PTHR45753">
    <property type="entry name" value="ORNITHINE CARBAMOYLTRANSFERASE, MITOCHONDRIAL"/>
    <property type="match status" value="1"/>
</dbReference>
<feature type="binding site" evidence="7">
    <location>
        <position position="132"/>
    </location>
    <ligand>
        <name>carbamoyl phosphate</name>
        <dbReference type="ChEBI" id="CHEBI:58228"/>
    </ligand>
</feature>
<feature type="binding site" evidence="7">
    <location>
        <position position="103"/>
    </location>
    <ligand>
        <name>carbamoyl phosphate</name>
        <dbReference type="ChEBI" id="CHEBI:58228"/>
    </ligand>
</feature>
<comment type="function">
    <text evidence="5 7">Catalyzes the condensation of carbamoyl phosphate and aspartate to form carbamoyl aspartate and inorganic phosphate, the committed step in the de novo pyrimidine nucleotide biosynthesis pathway.</text>
</comment>
<dbReference type="Pfam" id="PF02729">
    <property type="entry name" value="OTCace_N"/>
    <property type="match status" value="1"/>
</dbReference>
<keyword evidence="4 7" id="KW-0665">Pyrimidine biosynthesis</keyword>
<dbReference type="InterPro" id="IPR006132">
    <property type="entry name" value="Asp/Orn_carbamoyltranf_P-bd"/>
</dbReference>
<feature type="binding site" evidence="7">
    <location>
        <position position="135"/>
    </location>
    <ligand>
        <name>carbamoyl phosphate</name>
        <dbReference type="ChEBI" id="CHEBI:58228"/>
    </ligand>
</feature>
<dbReference type="InterPro" id="IPR036901">
    <property type="entry name" value="Asp/Orn_carbamoylTrfase_sf"/>
</dbReference>
<organism evidence="10 11">
    <name type="scientific">Lacticaseibacillus jixianensis</name>
    <dbReference type="NCBI Taxonomy" id="2486012"/>
    <lineage>
        <taxon>Bacteria</taxon>
        <taxon>Bacillati</taxon>
        <taxon>Bacillota</taxon>
        <taxon>Bacilli</taxon>
        <taxon>Lactobacillales</taxon>
        <taxon>Lactobacillaceae</taxon>
        <taxon>Lacticaseibacillus</taxon>
    </lineage>
</organism>
<dbReference type="InterPro" id="IPR006131">
    <property type="entry name" value="Asp_carbamoyltransf_Asp/Orn-bd"/>
</dbReference>
<dbReference type="InterPro" id="IPR002082">
    <property type="entry name" value="Asp_carbamoyltransf"/>
</dbReference>
<dbReference type="Proteomes" id="UP001597249">
    <property type="component" value="Unassembled WGS sequence"/>
</dbReference>
<dbReference type="GO" id="GO:0004070">
    <property type="term" value="F:aspartate carbamoyltransferase activity"/>
    <property type="evidence" value="ECO:0007669"/>
    <property type="project" value="UniProtKB-EC"/>
</dbReference>
<protein>
    <recommendedName>
        <fullName evidence="7">Aspartate carbamoyltransferase</fullName>
        <ecNumber evidence="7">2.1.3.2</ecNumber>
    </recommendedName>
    <alternativeName>
        <fullName evidence="7">Aspartate transcarbamylase</fullName>
        <shortName evidence="7">ATCase</shortName>
    </alternativeName>
</protein>
<dbReference type="PRINTS" id="PR00101">
    <property type="entry name" value="ATCASE"/>
</dbReference>
<evidence type="ECO:0000256" key="5">
    <source>
        <dbReference type="ARBA" id="ARBA00043884"/>
    </source>
</evidence>
<dbReference type="Pfam" id="PF00185">
    <property type="entry name" value="OTCace"/>
    <property type="match status" value="1"/>
</dbReference>
<feature type="binding site" evidence="7">
    <location>
        <position position="53"/>
    </location>
    <ligand>
        <name>carbamoyl phosphate</name>
        <dbReference type="ChEBI" id="CHEBI:58228"/>
    </ligand>
</feature>
<comment type="pathway">
    <text evidence="1 7">Pyrimidine metabolism; UMP biosynthesis via de novo pathway; (S)-dihydroorotate from bicarbonate: step 2/3.</text>
</comment>
<evidence type="ECO:0000256" key="6">
    <source>
        <dbReference type="ARBA" id="ARBA00048859"/>
    </source>
</evidence>
<feature type="binding site" evidence="7">
    <location>
        <position position="54"/>
    </location>
    <ligand>
        <name>carbamoyl phosphate</name>
        <dbReference type="ChEBI" id="CHEBI:58228"/>
    </ligand>
</feature>
<dbReference type="HAMAP" id="MF_00001">
    <property type="entry name" value="Asp_carb_tr"/>
    <property type="match status" value="1"/>
</dbReference>
<accession>A0ABW4B6Q7</accession>
<feature type="binding site" evidence="7">
    <location>
        <position position="261"/>
    </location>
    <ligand>
        <name>carbamoyl phosphate</name>
        <dbReference type="ChEBI" id="CHEBI:58228"/>
    </ligand>
</feature>
<keyword evidence="11" id="KW-1185">Reference proteome</keyword>
<dbReference type="PROSITE" id="PS00097">
    <property type="entry name" value="CARBAMOYLTRANSFERASE"/>
    <property type="match status" value="1"/>
</dbReference>
<dbReference type="Gene3D" id="3.40.50.1370">
    <property type="entry name" value="Aspartate/ornithine carbamoyltransferase"/>
    <property type="match status" value="2"/>
</dbReference>
<comment type="similarity">
    <text evidence="2 7">Belongs to the aspartate/ornithine carbamoyltransferase superfamily. ATCase family.</text>
</comment>
<dbReference type="EMBL" id="JBHTMO010000001">
    <property type="protein sequence ID" value="MFD1391993.1"/>
    <property type="molecule type" value="Genomic_DNA"/>
</dbReference>
<feature type="domain" description="Aspartate/ornithine carbamoyltransferase carbamoyl-P binding" evidence="9">
    <location>
        <begin position="7"/>
        <end position="145"/>
    </location>
</feature>
<proteinExistence type="inferred from homology"/>
<feature type="domain" description="Aspartate/ornithine carbamoyltransferase Asp/Orn-binding" evidence="8">
    <location>
        <begin position="151"/>
        <end position="297"/>
    </location>
</feature>
<sequence>MPQNFEHFVSETQVTPAIAESLIDRAEAFKQGAAPRLTTPYYAANLFFENSTRTHTSFEMAERKLGMTVIPFDPNHSSVTKGESLEDTLRALAAIGIEVAVIRHPQDDYYQPLIEAKVPLHIVNAGDGAGQHPSQMMLDLMTIREEFGHFKGLHVGIVGDLQHSRVARSDMAMLTQLGATISFSGPKAWYTKDFQQYGAYVPLDDLIPQVDVLMLLRVQLERLTPAEKEEFSAASYHERFGINQARYDRMKPGAIIMHPAPVNRDVELASALVLADRSRIFKQMHNGVFMRMAMLEAVCAQGGNHAHTD</sequence>
<dbReference type="PRINTS" id="PR00100">
    <property type="entry name" value="AOTCASE"/>
</dbReference>
<reference evidence="11" key="1">
    <citation type="journal article" date="2019" name="Int. J. Syst. Evol. Microbiol.">
        <title>The Global Catalogue of Microorganisms (GCM) 10K type strain sequencing project: providing services to taxonomists for standard genome sequencing and annotation.</title>
        <authorList>
            <consortium name="The Broad Institute Genomics Platform"/>
            <consortium name="The Broad Institute Genome Sequencing Center for Infectious Disease"/>
            <person name="Wu L."/>
            <person name="Ma J."/>
        </authorList>
    </citation>
    <scope>NUCLEOTIDE SEQUENCE [LARGE SCALE GENOMIC DNA]</scope>
    <source>
        <strain evidence="11">CCM 8911</strain>
    </source>
</reference>
<feature type="binding site" evidence="7">
    <location>
        <position position="81"/>
    </location>
    <ligand>
        <name>L-aspartate</name>
        <dbReference type="ChEBI" id="CHEBI:29991"/>
    </ligand>
</feature>
<gene>
    <name evidence="7" type="primary">pyrB</name>
    <name evidence="10" type="ORF">ACFQ3L_00120</name>
</gene>
<evidence type="ECO:0000259" key="9">
    <source>
        <dbReference type="Pfam" id="PF02729"/>
    </source>
</evidence>
<dbReference type="InterPro" id="IPR006130">
    <property type="entry name" value="Asp/Orn_carbamoylTrfase"/>
</dbReference>
<keyword evidence="3 7" id="KW-0808">Transferase</keyword>